<gene>
    <name evidence="5" type="ordered locus">Sgly_1182</name>
</gene>
<dbReference type="PROSITE" id="PS51832">
    <property type="entry name" value="HD_GYP"/>
    <property type="match status" value="1"/>
</dbReference>
<dbReference type="Pfam" id="PF13426">
    <property type="entry name" value="PAS_9"/>
    <property type="match status" value="2"/>
</dbReference>
<dbReference type="Pfam" id="PF00989">
    <property type="entry name" value="PAS"/>
    <property type="match status" value="1"/>
</dbReference>
<dbReference type="InterPro" id="IPR001610">
    <property type="entry name" value="PAC"/>
</dbReference>
<dbReference type="Gene3D" id="3.30.450.20">
    <property type="entry name" value="PAS domain"/>
    <property type="match status" value="4"/>
</dbReference>
<dbReference type="RefSeq" id="WP_013624371.1">
    <property type="nucleotide sequence ID" value="NC_015172.1"/>
</dbReference>
<evidence type="ECO:0000259" key="4">
    <source>
        <dbReference type="PROSITE" id="PS51832"/>
    </source>
</evidence>
<dbReference type="NCBIfam" id="TIGR00229">
    <property type="entry name" value="sensory_box"/>
    <property type="match status" value="2"/>
</dbReference>
<dbReference type="InterPro" id="IPR003607">
    <property type="entry name" value="HD/PDEase_dom"/>
</dbReference>
<dbReference type="InterPro" id="IPR037522">
    <property type="entry name" value="HD_GYP_dom"/>
</dbReference>
<dbReference type="PROSITE" id="PS50887">
    <property type="entry name" value="GGDEF"/>
    <property type="match status" value="1"/>
</dbReference>
<dbReference type="Gene3D" id="3.30.70.270">
    <property type="match status" value="1"/>
</dbReference>
<dbReference type="PANTHER" id="PTHR44757">
    <property type="entry name" value="DIGUANYLATE CYCLASE DGCP"/>
    <property type="match status" value="1"/>
</dbReference>
<dbReference type="HOGENOM" id="CLU_000445_92_5_9"/>
<evidence type="ECO:0000259" key="3">
    <source>
        <dbReference type="PROSITE" id="PS50887"/>
    </source>
</evidence>
<dbReference type="SMART" id="SM00091">
    <property type="entry name" value="PAS"/>
    <property type="match status" value="3"/>
</dbReference>
<feature type="domain" description="HD-GYP" evidence="4">
    <location>
        <begin position="662"/>
        <end position="857"/>
    </location>
</feature>
<dbReference type="GO" id="GO:0006355">
    <property type="term" value="P:regulation of DNA-templated transcription"/>
    <property type="evidence" value="ECO:0007669"/>
    <property type="project" value="InterPro"/>
</dbReference>
<dbReference type="SMART" id="SM00267">
    <property type="entry name" value="GGDEF"/>
    <property type="match status" value="1"/>
</dbReference>
<dbReference type="CDD" id="cd01949">
    <property type="entry name" value="GGDEF"/>
    <property type="match status" value="1"/>
</dbReference>
<dbReference type="SUPFAM" id="SSF55073">
    <property type="entry name" value="Nucleotide cyclase"/>
    <property type="match status" value="1"/>
</dbReference>
<dbReference type="InterPro" id="IPR052155">
    <property type="entry name" value="Biofilm_reg_signaling"/>
</dbReference>
<dbReference type="Proteomes" id="UP000007488">
    <property type="component" value="Chromosome"/>
</dbReference>
<evidence type="ECO:0000313" key="6">
    <source>
        <dbReference type="Proteomes" id="UP000007488"/>
    </source>
</evidence>
<keyword evidence="6" id="KW-1185">Reference proteome</keyword>
<dbReference type="SMART" id="SM00086">
    <property type="entry name" value="PAC"/>
    <property type="match status" value="3"/>
</dbReference>
<dbReference type="PANTHER" id="PTHR44757:SF4">
    <property type="entry name" value="DIGUANYLATE CYCLASE DGCE-RELATED"/>
    <property type="match status" value="1"/>
</dbReference>
<dbReference type="PROSITE" id="PS50112">
    <property type="entry name" value="PAS"/>
    <property type="match status" value="3"/>
</dbReference>
<dbReference type="InterPro" id="IPR000700">
    <property type="entry name" value="PAS-assoc_C"/>
</dbReference>
<dbReference type="InterPro" id="IPR029787">
    <property type="entry name" value="Nucleotide_cyclase"/>
</dbReference>
<dbReference type="CDD" id="cd00077">
    <property type="entry name" value="HDc"/>
    <property type="match status" value="1"/>
</dbReference>
<name>F0SUK8_SYNGF</name>
<dbReference type="Pfam" id="PF13487">
    <property type="entry name" value="HD_5"/>
    <property type="match status" value="1"/>
</dbReference>
<dbReference type="InterPro" id="IPR013656">
    <property type="entry name" value="PAS_4"/>
</dbReference>
<reference evidence="5 6" key="1">
    <citation type="journal article" date="2011" name="Stand. Genomic Sci.">
        <title>Complete genome sequence of Syntrophobotulus glycolicus type strain (FlGlyR).</title>
        <authorList>
            <person name="Han C."/>
            <person name="Mwirichia R."/>
            <person name="Chertkov O."/>
            <person name="Held B."/>
            <person name="Lapidus A."/>
            <person name="Nolan M."/>
            <person name="Lucas S."/>
            <person name="Hammon N."/>
            <person name="Deshpande S."/>
            <person name="Cheng J.F."/>
            <person name="Tapia R."/>
            <person name="Goodwin L."/>
            <person name="Pitluck S."/>
            <person name="Huntemann M."/>
            <person name="Liolios K."/>
            <person name="Ivanova N."/>
            <person name="Pagani I."/>
            <person name="Mavromatis K."/>
            <person name="Ovchinikova G."/>
            <person name="Pati A."/>
            <person name="Chen A."/>
            <person name="Palaniappan K."/>
            <person name="Land M."/>
            <person name="Hauser L."/>
            <person name="Brambilla E.M."/>
            <person name="Rohde M."/>
            <person name="Spring S."/>
            <person name="Sikorski J."/>
            <person name="Goker M."/>
            <person name="Woyke T."/>
            <person name="Bristow J."/>
            <person name="Eisen J.A."/>
            <person name="Markowitz V."/>
            <person name="Hugenholtz P."/>
            <person name="Kyrpides N.C."/>
            <person name="Klenk H.P."/>
            <person name="Detter J.C."/>
        </authorList>
    </citation>
    <scope>NUCLEOTIDE SEQUENCE [LARGE SCALE GENOMIC DNA]</scope>
    <source>
        <strain evidence="6">DSM 8271 / FlGlyR</strain>
    </source>
</reference>
<feature type="domain" description="PAS" evidence="1">
    <location>
        <begin position="22"/>
        <end position="56"/>
    </location>
</feature>
<dbReference type="CDD" id="cd00130">
    <property type="entry name" value="PAS"/>
    <property type="match status" value="2"/>
</dbReference>
<dbReference type="eggNOG" id="COG3290">
    <property type="taxonomic scope" value="Bacteria"/>
</dbReference>
<dbReference type="Pfam" id="PF08448">
    <property type="entry name" value="PAS_4"/>
    <property type="match status" value="1"/>
</dbReference>
<dbReference type="KEGG" id="sgy:Sgly_1182"/>
<dbReference type="InterPro" id="IPR000160">
    <property type="entry name" value="GGDEF_dom"/>
</dbReference>
<protein>
    <submittedName>
        <fullName evidence="5">Diguanylate cyclase and metal dependent phosphohydrolase</fullName>
    </submittedName>
</protein>
<dbReference type="InterPro" id="IPR043128">
    <property type="entry name" value="Rev_trsase/Diguanyl_cyclase"/>
</dbReference>
<dbReference type="STRING" id="645991.Sgly_1182"/>
<dbReference type="AlphaFoldDB" id="F0SUK8"/>
<feature type="domain" description="PAS" evidence="1">
    <location>
        <begin position="382"/>
        <end position="455"/>
    </location>
</feature>
<dbReference type="InterPro" id="IPR000014">
    <property type="entry name" value="PAS"/>
</dbReference>
<feature type="domain" description="PAC" evidence="2">
    <location>
        <begin position="460"/>
        <end position="512"/>
    </location>
</feature>
<feature type="domain" description="PAS" evidence="1">
    <location>
        <begin position="259"/>
        <end position="304"/>
    </location>
</feature>
<dbReference type="SUPFAM" id="SSF109604">
    <property type="entry name" value="HD-domain/PDEase-like"/>
    <property type="match status" value="1"/>
</dbReference>
<organism evidence="5 6">
    <name type="scientific">Syntrophobotulus glycolicus (strain DSM 8271 / FlGlyR)</name>
    <dbReference type="NCBI Taxonomy" id="645991"/>
    <lineage>
        <taxon>Bacteria</taxon>
        <taxon>Bacillati</taxon>
        <taxon>Bacillota</taxon>
        <taxon>Clostridia</taxon>
        <taxon>Eubacteriales</taxon>
        <taxon>Desulfitobacteriaceae</taxon>
        <taxon>Syntrophobotulus</taxon>
    </lineage>
</organism>
<dbReference type="Gene3D" id="1.10.3210.10">
    <property type="entry name" value="Hypothetical protein af1432"/>
    <property type="match status" value="1"/>
</dbReference>
<evidence type="ECO:0000259" key="1">
    <source>
        <dbReference type="PROSITE" id="PS50112"/>
    </source>
</evidence>
<dbReference type="PROSITE" id="PS50113">
    <property type="entry name" value="PAC"/>
    <property type="match status" value="1"/>
</dbReference>
<dbReference type="SMART" id="SM00471">
    <property type="entry name" value="HDc"/>
    <property type="match status" value="1"/>
</dbReference>
<dbReference type="EMBL" id="CP002547">
    <property type="protein sequence ID" value="ADY55501.1"/>
    <property type="molecule type" value="Genomic_DNA"/>
</dbReference>
<dbReference type="NCBIfam" id="TIGR00254">
    <property type="entry name" value="GGDEF"/>
    <property type="match status" value="1"/>
</dbReference>
<evidence type="ECO:0000259" key="2">
    <source>
        <dbReference type="PROSITE" id="PS50113"/>
    </source>
</evidence>
<dbReference type="eggNOG" id="COG2199">
    <property type="taxonomic scope" value="Bacteria"/>
</dbReference>
<reference evidence="6" key="2">
    <citation type="submission" date="2011-02" db="EMBL/GenBank/DDBJ databases">
        <title>The complete genome of Syntrophobotulus glycolicus DSM 8271.</title>
        <authorList>
            <person name="Lucas S."/>
            <person name="Copeland A."/>
            <person name="Lapidus A."/>
            <person name="Bruce D."/>
            <person name="Goodwin L."/>
            <person name="Pitluck S."/>
            <person name="Kyrpides N."/>
            <person name="Mavromatis K."/>
            <person name="Pagani I."/>
            <person name="Ivanova N."/>
            <person name="Mikhailova N."/>
            <person name="Chertkov O."/>
            <person name="Held B."/>
            <person name="Detter J.C."/>
            <person name="Tapia R."/>
            <person name="Han C."/>
            <person name="Land M."/>
            <person name="Hauser L."/>
            <person name="Markowitz V."/>
            <person name="Cheng J.-F."/>
            <person name="Hugenholtz P."/>
            <person name="Woyke T."/>
            <person name="Wu D."/>
            <person name="Spring S."/>
            <person name="Schroeder M."/>
            <person name="Brambilla E."/>
            <person name="Klenk H.-P."/>
            <person name="Eisen J.A."/>
        </authorList>
    </citation>
    <scope>NUCLEOTIDE SEQUENCE [LARGE SCALE GENOMIC DNA]</scope>
    <source>
        <strain evidence="6">DSM 8271 / FlGlyR</strain>
    </source>
</reference>
<dbReference type="InterPro" id="IPR013767">
    <property type="entry name" value="PAS_fold"/>
</dbReference>
<sequence>MNQDLYVNILNTLPFGMGYLRLLTDSQGGAEDYLYLEVNPAFEQLTGLRREDILGKKASEIFGENKLGAFDWIDYCSRAARSGKVQETTQWIKERKRYDKVMVIPLSREDFVVVIRDATAEIISAVQKEGNSPLPDDLEAVFNHTHDAISLVEYLNGGFRYIRNNAVHKRMTGFSDISGLGPVELLGEETGGTIEKYYERCMKTGRPLTYEQVFHFAPGKCEWQTEVTPILGDGTIRYLLCTSQDVTDLKAAQKERDILARRLQSTFDQHNAVMLVIDPDSGRIVDANPAACTFYGYTKEELLSLNIDQINMLPSEQVSAMYRQANGKKRNYFLFPHRLKNGEIRPVDVFSCPIEDGEKTLLSSIIFDVSDREEYRGELYREKELLRTTLQSIGDGVVTTDSAGRITSLNSVAQELTGWKNSEAKGKYFSEVFILQNEETGAPAENLVRKVLETGRIIGLANHTELIDRKGRPVPIADSAAPIKTEDGEISGVVMVFRDISNERDQNRQIRFLSYHDYLTGLYNRRYMEEAMILLDTDRNLPLSVVMGDVNGLKITNDVFGHEAGDNLLRHIARLFEKNCRREDIIARWGGDEFVVIMPRTGLDEADQIIRRIKRDHVEMDESGLRLSLSLGCAVRDTMDRSIRAVLREAEGNMYQQKLLDGKSSRNAIINTLLATLYEKSMETEGHAKRMETQCHCIGRSLQLSSKELDELSLLAVLHDIGKVAVNPAILKKPGQLTAEEWAEMKRHPEIGYRIAQATPELANVADFILSHHERWDGKGYPRGLREKEIPLLCRILAVTDAYDAMTNDRVYRKAKSSEEALSELEGNAGTQFDPEIVRLFIQSLQTEGAGRASESPD</sequence>
<accession>F0SUK8</accession>
<dbReference type="eggNOG" id="COG2206">
    <property type="taxonomic scope" value="Bacteria"/>
</dbReference>
<dbReference type="SUPFAM" id="SSF55785">
    <property type="entry name" value="PYP-like sensor domain (PAS domain)"/>
    <property type="match status" value="4"/>
</dbReference>
<evidence type="ECO:0000313" key="5">
    <source>
        <dbReference type="EMBL" id="ADY55501.1"/>
    </source>
</evidence>
<proteinExistence type="predicted"/>
<dbReference type="InterPro" id="IPR035965">
    <property type="entry name" value="PAS-like_dom_sf"/>
</dbReference>
<feature type="domain" description="GGDEF" evidence="3">
    <location>
        <begin position="541"/>
        <end position="671"/>
    </location>
</feature>
<dbReference type="Pfam" id="PF00990">
    <property type="entry name" value="GGDEF"/>
    <property type="match status" value="1"/>
</dbReference>